<dbReference type="InterPro" id="IPR029058">
    <property type="entry name" value="AB_hydrolase_fold"/>
</dbReference>
<organism evidence="2 3">
    <name type="scientific">Pseudopithomyces chartarum</name>
    <dbReference type="NCBI Taxonomy" id="1892770"/>
    <lineage>
        <taxon>Eukaryota</taxon>
        <taxon>Fungi</taxon>
        <taxon>Dikarya</taxon>
        <taxon>Ascomycota</taxon>
        <taxon>Pezizomycotina</taxon>
        <taxon>Dothideomycetes</taxon>
        <taxon>Pleosporomycetidae</taxon>
        <taxon>Pleosporales</taxon>
        <taxon>Massarineae</taxon>
        <taxon>Didymosphaeriaceae</taxon>
        <taxon>Pseudopithomyces</taxon>
    </lineage>
</organism>
<dbReference type="PANTHER" id="PTHR43194:SF2">
    <property type="entry name" value="PEROXISOMAL MEMBRANE PROTEIN LPX1"/>
    <property type="match status" value="1"/>
</dbReference>
<dbReference type="SUPFAM" id="SSF53474">
    <property type="entry name" value="alpha/beta-Hydrolases"/>
    <property type="match status" value="1"/>
</dbReference>
<dbReference type="PANTHER" id="PTHR43194">
    <property type="entry name" value="HYDROLASE ALPHA/BETA FOLD FAMILY"/>
    <property type="match status" value="1"/>
</dbReference>
<dbReference type="AlphaFoldDB" id="A0AAN6LU13"/>
<proteinExistence type="predicted"/>
<accession>A0AAN6LU13</accession>
<gene>
    <name evidence="2" type="ORF">GRF29_154g528189</name>
</gene>
<dbReference type="EMBL" id="WVTA01000013">
    <property type="protein sequence ID" value="KAK3202740.1"/>
    <property type="molecule type" value="Genomic_DNA"/>
</dbReference>
<evidence type="ECO:0000313" key="3">
    <source>
        <dbReference type="Proteomes" id="UP001280581"/>
    </source>
</evidence>
<dbReference type="InterPro" id="IPR000073">
    <property type="entry name" value="AB_hydrolase_1"/>
</dbReference>
<protein>
    <recommendedName>
        <fullName evidence="1">AB hydrolase-1 domain-containing protein</fullName>
    </recommendedName>
</protein>
<evidence type="ECO:0000313" key="2">
    <source>
        <dbReference type="EMBL" id="KAK3202740.1"/>
    </source>
</evidence>
<dbReference type="Pfam" id="PF12697">
    <property type="entry name" value="Abhydrolase_6"/>
    <property type="match status" value="1"/>
</dbReference>
<sequence length="363" mass="40607">MVFGPFTLQWRRPSPNPPSPTALPEGIRRSTVHTASGPLELLTALPTTPFDESTPPLFFAHGGFGCAEIWLQYMQFFAARGYPCYAISYRGHGKSWYPWFWRMYFTSRHTMAEDLAAGLKYVQALESARRKGSNGASDNTTRVVLVAHSAGGALSQYALSRNMIQVQGFCMLAAVPGFGSWSCYKFWALTAPIHFPYRGFHPRYILATIPQIHDAFFTAETPVSHVQRFAPLLAPFESMLWPMQALFAFVTGPDVLSSITGWTGRSPSALKQALFVLAAEKDVLCTPEILSDAALRYRGALRNMVRNGKIDGVEKLDMEAHEHQRTDGQGVRFRVAKGLAHHLQNHEGWERGADEVLKWLEQL</sequence>
<dbReference type="Proteomes" id="UP001280581">
    <property type="component" value="Unassembled WGS sequence"/>
</dbReference>
<keyword evidence="3" id="KW-1185">Reference proteome</keyword>
<dbReference type="Gene3D" id="3.40.50.1820">
    <property type="entry name" value="alpha/beta hydrolase"/>
    <property type="match status" value="1"/>
</dbReference>
<evidence type="ECO:0000259" key="1">
    <source>
        <dbReference type="Pfam" id="PF12697"/>
    </source>
</evidence>
<name>A0AAN6LU13_9PLEO</name>
<dbReference type="InterPro" id="IPR050228">
    <property type="entry name" value="Carboxylesterase_BioH"/>
</dbReference>
<feature type="domain" description="AB hydrolase-1" evidence="1">
    <location>
        <begin position="57"/>
        <end position="283"/>
    </location>
</feature>
<comment type="caution">
    <text evidence="2">The sequence shown here is derived from an EMBL/GenBank/DDBJ whole genome shotgun (WGS) entry which is preliminary data.</text>
</comment>
<reference evidence="2 3" key="1">
    <citation type="submission" date="2021-02" db="EMBL/GenBank/DDBJ databases">
        <title>Genome assembly of Pseudopithomyces chartarum.</title>
        <authorList>
            <person name="Jauregui R."/>
            <person name="Singh J."/>
            <person name="Voisey C."/>
        </authorList>
    </citation>
    <scope>NUCLEOTIDE SEQUENCE [LARGE SCALE GENOMIC DNA]</scope>
    <source>
        <strain evidence="2 3">AGR01</strain>
    </source>
</reference>